<dbReference type="GO" id="GO:0008474">
    <property type="term" value="F:palmitoyl-(protein) hydrolase activity"/>
    <property type="evidence" value="ECO:0007669"/>
    <property type="project" value="TreeGrafter"/>
</dbReference>
<evidence type="ECO:0000313" key="4">
    <source>
        <dbReference type="EMBL" id="TKA37064.1"/>
    </source>
</evidence>
<accession>A0A4U0UMU9</accession>
<dbReference type="SUPFAM" id="SSF53474">
    <property type="entry name" value="alpha/beta-Hydrolases"/>
    <property type="match status" value="1"/>
</dbReference>
<proteinExistence type="predicted"/>
<dbReference type="STRING" id="329885.A0A4U0UMU9"/>
<evidence type="ECO:0000313" key="5">
    <source>
        <dbReference type="Proteomes" id="UP000310066"/>
    </source>
</evidence>
<dbReference type="EMBL" id="JASUXU010000018">
    <property type="protein sequence ID" value="KAK0322129.1"/>
    <property type="molecule type" value="Genomic_DNA"/>
</dbReference>
<keyword evidence="1" id="KW-0812">Transmembrane</keyword>
<comment type="caution">
    <text evidence="4">The sequence shown here is derived from an EMBL/GenBank/DDBJ whole genome shotgun (WGS) entry which is preliminary data.</text>
</comment>
<protein>
    <recommendedName>
        <fullName evidence="2">AB hydrolase-1 domain-containing protein</fullName>
    </recommendedName>
</protein>
<dbReference type="Proteomes" id="UP001168146">
    <property type="component" value="Unassembled WGS sequence"/>
</dbReference>
<dbReference type="PANTHER" id="PTHR12277:SF64">
    <property type="entry name" value="SUPERFAMILY HYDROLASE, PUTATIVE (AFU_ORTHOLOGUE AFUA_3G01760)-RELATED"/>
    <property type="match status" value="1"/>
</dbReference>
<feature type="transmembrane region" description="Helical" evidence="1">
    <location>
        <begin position="21"/>
        <end position="39"/>
    </location>
</feature>
<dbReference type="Gene3D" id="3.40.50.1820">
    <property type="entry name" value="alpha/beta hydrolase"/>
    <property type="match status" value="1"/>
</dbReference>
<reference evidence="4 5" key="1">
    <citation type="submission" date="2017-03" db="EMBL/GenBank/DDBJ databases">
        <title>Genomes of endolithic fungi from Antarctica.</title>
        <authorList>
            <person name="Coleine C."/>
            <person name="Masonjones S."/>
            <person name="Stajich J.E."/>
        </authorList>
    </citation>
    <scope>NUCLEOTIDE SEQUENCE [LARGE SCALE GENOMIC DNA]</scope>
    <source>
        <strain evidence="4 5">CCFEE 5311</strain>
    </source>
</reference>
<dbReference type="AlphaFoldDB" id="A0A4U0UMU9"/>
<keyword evidence="1" id="KW-1133">Transmembrane helix</keyword>
<keyword evidence="1" id="KW-0472">Membrane</keyword>
<dbReference type="PANTHER" id="PTHR12277">
    <property type="entry name" value="ALPHA/BETA HYDROLASE DOMAIN-CONTAINING PROTEIN"/>
    <property type="match status" value="1"/>
</dbReference>
<evidence type="ECO:0000259" key="2">
    <source>
        <dbReference type="Pfam" id="PF00561"/>
    </source>
</evidence>
<sequence>MTQSSGTRLSKRTFLSESLPAVLIPPVIFTGLFVALWTYKCLMTVVFQEKIIYMPYMPPFARSEKIADYAASCRPVEWREERIRSIDGTKISLCVGSIPDARLGPPDVGNEIVICYLQGNGSSSPPRLPLLSQVLKLLNASGGRHCTIVALSYRGYWTSSGKASQKGIELDAQAMLKWVAKNFSSNAQLFVWGQSIGAGIASTAAAHHVTQRCTPRIAGLILETPFTSIKSMLLALYPQKWLPYRYLYPFLRNHWDSGASLRRIAESGADPVEILLMPATRDEVVPPEEIEELERICKALELRYERKNILGALHTEATSRREGQQGVAEFVRKVTNR</sequence>
<evidence type="ECO:0000256" key="1">
    <source>
        <dbReference type="SAM" id="Phobius"/>
    </source>
</evidence>
<dbReference type="OrthoDB" id="10249433at2759"/>
<dbReference type="Pfam" id="PF00561">
    <property type="entry name" value="Abhydrolase_1"/>
    <property type="match status" value="1"/>
</dbReference>
<feature type="domain" description="AB hydrolase-1" evidence="2">
    <location>
        <begin position="134"/>
        <end position="251"/>
    </location>
</feature>
<dbReference type="EMBL" id="NAJP01000055">
    <property type="protein sequence ID" value="TKA37064.1"/>
    <property type="molecule type" value="Genomic_DNA"/>
</dbReference>
<evidence type="ECO:0000313" key="3">
    <source>
        <dbReference type="EMBL" id="KAK0322129.1"/>
    </source>
</evidence>
<reference evidence="3" key="2">
    <citation type="submission" date="2021-12" db="EMBL/GenBank/DDBJ databases">
        <title>Black yeast isolated from Biological Soil Crust.</title>
        <authorList>
            <person name="Kurbessoian T."/>
        </authorList>
    </citation>
    <scope>NUCLEOTIDE SEQUENCE</scope>
    <source>
        <strain evidence="3">CCFEE 5208</strain>
    </source>
</reference>
<dbReference type="GO" id="GO:0016020">
    <property type="term" value="C:membrane"/>
    <property type="evidence" value="ECO:0007669"/>
    <property type="project" value="TreeGrafter"/>
</dbReference>
<gene>
    <name evidence="4" type="ORF">B0A54_11428</name>
    <name evidence="3" type="ORF">LTR82_007104</name>
</gene>
<dbReference type="InterPro" id="IPR029058">
    <property type="entry name" value="AB_hydrolase_fold"/>
</dbReference>
<name>A0A4U0UMU9_9PEZI</name>
<organism evidence="4 5">
    <name type="scientific">Friedmanniomyces endolithicus</name>
    <dbReference type="NCBI Taxonomy" id="329885"/>
    <lineage>
        <taxon>Eukaryota</taxon>
        <taxon>Fungi</taxon>
        <taxon>Dikarya</taxon>
        <taxon>Ascomycota</taxon>
        <taxon>Pezizomycotina</taxon>
        <taxon>Dothideomycetes</taxon>
        <taxon>Dothideomycetidae</taxon>
        <taxon>Mycosphaerellales</taxon>
        <taxon>Teratosphaeriaceae</taxon>
        <taxon>Friedmanniomyces</taxon>
    </lineage>
</organism>
<dbReference type="Proteomes" id="UP000310066">
    <property type="component" value="Unassembled WGS sequence"/>
</dbReference>
<dbReference type="InterPro" id="IPR000073">
    <property type="entry name" value="AB_hydrolase_1"/>
</dbReference>